<dbReference type="EMBL" id="BJYR01000009">
    <property type="protein sequence ID" value="GEN99423.1"/>
    <property type="molecule type" value="Genomic_DNA"/>
</dbReference>
<evidence type="ECO:0000259" key="1">
    <source>
        <dbReference type="PROSITE" id="PS51352"/>
    </source>
</evidence>
<dbReference type="InterPro" id="IPR050553">
    <property type="entry name" value="Thioredoxin_ResA/DsbE_sf"/>
</dbReference>
<sequence>MMAQGEVSRRTVLGGLAGSALAGICAPAKAAAMLDLGRYRGKVVYVDFWASWCGPCKLAFPFMQQLAARYPAGDLAVVTINVDRQRVAADAFLRQMRSSLPVIYDATGDLAQAWQVADMPTSLVFDRKGGLRFSHKGFFPGKVREYEGHVAQLVGEA</sequence>
<feature type="domain" description="Thioredoxin" evidence="1">
    <location>
        <begin position="20"/>
        <end position="157"/>
    </location>
</feature>
<dbReference type="RefSeq" id="WP_147158785.1">
    <property type="nucleotide sequence ID" value="NZ_BJYR01000009.1"/>
</dbReference>
<name>A0A512AIB2_9SPHN</name>
<dbReference type="AlphaFoldDB" id="A0A512AIB2"/>
<dbReference type="GO" id="GO:0016491">
    <property type="term" value="F:oxidoreductase activity"/>
    <property type="evidence" value="ECO:0007669"/>
    <property type="project" value="InterPro"/>
</dbReference>
<dbReference type="CDD" id="cd02966">
    <property type="entry name" value="TlpA_like_family"/>
    <property type="match status" value="1"/>
</dbReference>
<evidence type="ECO:0000313" key="2">
    <source>
        <dbReference type="EMBL" id="GEN99423.1"/>
    </source>
</evidence>
<dbReference type="SUPFAM" id="SSF52833">
    <property type="entry name" value="Thioredoxin-like"/>
    <property type="match status" value="1"/>
</dbReference>
<dbReference type="PANTHER" id="PTHR42852:SF18">
    <property type="entry name" value="CHROMOSOME UNDETERMINED SCAFFOLD_47, WHOLE GENOME SHOTGUN SEQUENCE"/>
    <property type="match status" value="1"/>
</dbReference>
<dbReference type="OrthoDB" id="9799347at2"/>
<dbReference type="InterPro" id="IPR013766">
    <property type="entry name" value="Thioredoxin_domain"/>
</dbReference>
<evidence type="ECO:0000313" key="3">
    <source>
        <dbReference type="Proteomes" id="UP000321464"/>
    </source>
</evidence>
<proteinExistence type="predicted"/>
<dbReference type="PROSITE" id="PS51318">
    <property type="entry name" value="TAT"/>
    <property type="match status" value="1"/>
</dbReference>
<keyword evidence="3" id="KW-1185">Reference proteome</keyword>
<dbReference type="PROSITE" id="PS51352">
    <property type="entry name" value="THIOREDOXIN_2"/>
    <property type="match status" value="1"/>
</dbReference>
<dbReference type="Proteomes" id="UP000321464">
    <property type="component" value="Unassembled WGS sequence"/>
</dbReference>
<dbReference type="Gene3D" id="3.40.30.10">
    <property type="entry name" value="Glutaredoxin"/>
    <property type="match status" value="1"/>
</dbReference>
<comment type="caution">
    <text evidence="2">The sequence shown here is derived from an EMBL/GenBank/DDBJ whole genome shotgun (WGS) entry which is preliminary data.</text>
</comment>
<dbReference type="Pfam" id="PF08534">
    <property type="entry name" value="Redoxin"/>
    <property type="match status" value="1"/>
</dbReference>
<reference evidence="2 3" key="1">
    <citation type="submission" date="2019-07" db="EMBL/GenBank/DDBJ databases">
        <title>Whole genome shotgun sequence of Novosphingobium sediminis NBRC 106119.</title>
        <authorList>
            <person name="Hosoyama A."/>
            <person name="Uohara A."/>
            <person name="Ohji S."/>
            <person name="Ichikawa N."/>
        </authorList>
    </citation>
    <scope>NUCLEOTIDE SEQUENCE [LARGE SCALE GENOMIC DNA]</scope>
    <source>
        <strain evidence="2 3">NBRC 106119</strain>
    </source>
</reference>
<protein>
    <recommendedName>
        <fullName evidence="1">Thioredoxin domain-containing protein</fullName>
    </recommendedName>
</protein>
<dbReference type="InterPro" id="IPR013740">
    <property type="entry name" value="Redoxin"/>
</dbReference>
<organism evidence="2 3">
    <name type="scientific">Novosphingobium sediminis</name>
    <dbReference type="NCBI Taxonomy" id="707214"/>
    <lineage>
        <taxon>Bacteria</taxon>
        <taxon>Pseudomonadati</taxon>
        <taxon>Pseudomonadota</taxon>
        <taxon>Alphaproteobacteria</taxon>
        <taxon>Sphingomonadales</taxon>
        <taxon>Sphingomonadaceae</taxon>
        <taxon>Novosphingobium</taxon>
    </lineage>
</organism>
<dbReference type="InterPro" id="IPR036249">
    <property type="entry name" value="Thioredoxin-like_sf"/>
</dbReference>
<dbReference type="PANTHER" id="PTHR42852">
    <property type="entry name" value="THIOL:DISULFIDE INTERCHANGE PROTEIN DSBE"/>
    <property type="match status" value="1"/>
</dbReference>
<gene>
    <name evidence="2" type="ORF">NSE01_12560</name>
</gene>
<accession>A0A512AIB2</accession>
<dbReference type="InterPro" id="IPR006311">
    <property type="entry name" value="TAT_signal"/>
</dbReference>